<feature type="compositionally biased region" description="Basic residues" evidence="1">
    <location>
        <begin position="56"/>
        <end position="69"/>
    </location>
</feature>
<comment type="caution">
    <text evidence="2">The sequence shown here is derived from an EMBL/GenBank/DDBJ whole genome shotgun (WGS) entry which is preliminary data.</text>
</comment>
<organism evidence="2 3">
    <name type="scientific">Variovorax humicola</name>
    <dbReference type="NCBI Taxonomy" id="1769758"/>
    <lineage>
        <taxon>Bacteria</taxon>
        <taxon>Pseudomonadati</taxon>
        <taxon>Pseudomonadota</taxon>
        <taxon>Betaproteobacteria</taxon>
        <taxon>Burkholderiales</taxon>
        <taxon>Comamonadaceae</taxon>
        <taxon>Variovorax</taxon>
    </lineage>
</organism>
<accession>A0ABU8W755</accession>
<dbReference type="RefSeq" id="WP_340366766.1">
    <property type="nucleotide sequence ID" value="NZ_JBBKZV010000025.1"/>
</dbReference>
<dbReference type="EMBL" id="JBBKZV010000025">
    <property type="protein sequence ID" value="MEJ8825733.1"/>
    <property type="molecule type" value="Genomic_DNA"/>
</dbReference>
<evidence type="ECO:0000313" key="2">
    <source>
        <dbReference type="EMBL" id="MEJ8825733.1"/>
    </source>
</evidence>
<protein>
    <submittedName>
        <fullName evidence="2">Uncharacterized protein</fullName>
    </submittedName>
</protein>
<feature type="region of interest" description="Disordered" evidence="1">
    <location>
        <begin position="30"/>
        <end position="148"/>
    </location>
</feature>
<evidence type="ECO:0000256" key="1">
    <source>
        <dbReference type="SAM" id="MobiDB-lite"/>
    </source>
</evidence>
<feature type="compositionally biased region" description="Polar residues" evidence="1">
    <location>
        <begin position="33"/>
        <end position="44"/>
    </location>
</feature>
<dbReference type="Proteomes" id="UP001363010">
    <property type="component" value="Unassembled WGS sequence"/>
</dbReference>
<gene>
    <name evidence="2" type="ORF">WKW80_27505</name>
</gene>
<sequence length="229" mass="24672">MTELAIASNNEVAESPLGVVPVLDESLRPAAQVTGTTAPATSSPEGEVVRPTRGASAKKRASAKKKASVKKASVTKASVKHSSTKKSAKAPPARKDRARTTQKVEKVALNKKATPEKASPKKSSARKASAKKTEPKKAQSAKPVSAWKEVPEARAKLVRDSFTMPQADFALIHLLKERALDLRRPTKKGELLRAGLHSLQKLSDAQFRIVLDLLPKLKAGRPRKKAKDD</sequence>
<proteinExistence type="predicted"/>
<reference evidence="2 3" key="1">
    <citation type="submission" date="2024-03" db="EMBL/GenBank/DDBJ databases">
        <title>Novel species of the genus Variovorax.</title>
        <authorList>
            <person name="Liu Q."/>
            <person name="Xin Y.-H."/>
        </authorList>
    </citation>
    <scope>NUCLEOTIDE SEQUENCE [LARGE SCALE GENOMIC DNA]</scope>
    <source>
        <strain evidence="2 3">KACC 18501</strain>
    </source>
</reference>
<name>A0ABU8W755_9BURK</name>
<evidence type="ECO:0000313" key="3">
    <source>
        <dbReference type="Proteomes" id="UP001363010"/>
    </source>
</evidence>
<feature type="compositionally biased region" description="Basic and acidic residues" evidence="1">
    <location>
        <begin position="93"/>
        <end position="119"/>
    </location>
</feature>
<keyword evidence="3" id="KW-1185">Reference proteome</keyword>
<feature type="compositionally biased region" description="Basic residues" evidence="1">
    <location>
        <begin position="78"/>
        <end position="88"/>
    </location>
</feature>